<keyword evidence="2 8" id="KW-0813">Transport</keyword>
<proteinExistence type="inferred from homology"/>
<sequence length="182" mass="20147">MSREAVVANRYAKALFEIARQSERALELEAELKALVDALHHDPSIQLFIESPKISDTAKWDAIQKGLEGKVSQPIVSLVQLLIERGRITILPQISSSYTKLVGDSLGLSDALVYSTYPLSEAEKQQVADEFGALVNREIRVINEVDKELLGGIKVKIGDTLYDGSLAGKLNRLEKSFRRQAL</sequence>
<dbReference type="InterPro" id="IPR026015">
    <property type="entry name" value="ATP_synth_OSCP/delta_N_sf"/>
</dbReference>
<dbReference type="EMBL" id="FXAE01000002">
    <property type="protein sequence ID" value="SME94365.1"/>
    <property type="molecule type" value="Genomic_DNA"/>
</dbReference>
<evidence type="ECO:0000256" key="6">
    <source>
        <dbReference type="ARBA" id="ARBA00023196"/>
    </source>
</evidence>
<dbReference type="Gene3D" id="1.10.520.20">
    <property type="entry name" value="N-terminal domain of the delta subunit of the F1F0-ATP synthase"/>
    <property type="match status" value="1"/>
</dbReference>
<comment type="function">
    <text evidence="8">F(1)F(0) ATP synthase produces ATP from ADP in the presence of a proton or sodium gradient. F-type ATPases consist of two structural domains, F(1) containing the extramembraneous catalytic core and F(0) containing the membrane proton channel, linked together by a central stalk and a peripheral stalk. During catalysis, ATP synthesis in the catalytic domain of F(1) is coupled via a rotary mechanism of the central stalk subunits to proton translocation.</text>
</comment>
<keyword evidence="6 8" id="KW-0139">CF(1)</keyword>
<keyword evidence="8" id="KW-1003">Cell membrane</keyword>
<keyword evidence="10" id="KW-1185">Reference proteome</keyword>
<evidence type="ECO:0000313" key="10">
    <source>
        <dbReference type="Proteomes" id="UP000192939"/>
    </source>
</evidence>
<evidence type="ECO:0000256" key="2">
    <source>
        <dbReference type="ARBA" id="ARBA00022448"/>
    </source>
</evidence>
<dbReference type="Pfam" id="PF00213">
    <property type="entry name" value="OSCP"/>
    <property type="match status" value="1"/>
</dbReference>
<evidence type="ECO:0000256" key="5">
    <source>
        <dbReference type="ARBA" id="ARBA00023136"/>
    </source>
</evidence>
<keyword evidence="7 8" id="KW-0066">ATP synthesis</keyword>
<comment type="caution">
    <text evidence="9">The sequence shown here is derived from an EMBL/GenBank/DDBJ whole genome shotgun (WGS) entry which is preliminary data.</text>
</comment>
<dbReference type="InterPro" id="IPR020781">
    <property type="entry name" value="ATPase_OSCP/d_CS"/>
</dbReference>
<dbReference type="NCBIfam" id="NF004402">
    <property type="entry name" value="PRK05758.2-2"/>
    <property type="match status" value="1"/>
</dbReference>
<dbReference type="PROSITE" id="PS00389">
    <property type="entry name" value="ATPASE_DELTA"/>
    <property type="match status" value="1"/>
</dbReference>
<keyword evidence="3 8" id="KW-0375">Hydrogen ion transport</keyword>
<dbReference type="RefSeq" id="WP_085278163.1">
    <property type="nucleotide sequence ID" value="NZ_FXAE01000002.1"/>
</dbReference>
<dbReference type="NCBIfam" id="TIGR01145">
    <property type="entry name" value="ATP_synt_delta"/>
    <property type="match status" value="1"/>
</dbReference>
<dbReference type="InterPro" id="IPR000711">
    <property type="entry name" value="ATPase_OSCP/dsu"/>
</dbReference>
<comment type="subcellular location">
    <subcellularLocation>
        <location evidence="8">Cell membrane</location>
        <topology evidence="8">Peripheral membrane protein</topology>
    </subcellularLocation>
    <subcellularLocation>
        <location evidence="1">Membrane</location>
    </subcellularLocation>
</comment>
<evidence type="ECO:0000256" key="4">
    <source>
        <dbReference type="ARBA" id="ARBA00023065"/>
    </source>
</evidence>
<evidence type="ECO:0000256" key="3">
    <source>
        <dbReference type="ARBA" id="ARBA00022781"/>
    </source>
</evidence>
<accession>A0ABY1LSC6</accession>
<evidence type="ECO:0000256" key="7">
    <source>
        <dbReference type="ARBA" id="ARBA00023310"/>
    </source>
</evidence>
<dbReference type="PRINTS" id="PR00125">
    <property type="entry name" value="ATPASEDELTA"/>
</dbReference>
<evidence type="ECO:0000313" key="9">
    <source>
        <dbReference type="EMBL" id="SME94365.1"/>
    </source>
</evidence>
<keyword evidence="4 8" id="KW-0406">Ion transport</keyword>
<reference evidence="9 10" key="1">
    <citation type="submission" date="2017-04" db="EMBL/GenBank/DDBJ databases">
        <authorList>
            <person name="Varghese N."/>
            <person name="Submissions S."/>
        </authorList>
    </citation>
    <scope>NUCLEOTIDE SEQUENCE [LARGE SCALE GENOMIC DNA]</scope>
    <source>
        <strain evidence="9 10">J12</strain>
    </source>
</reference>
<dbReference type="HAMAP" id="MF_01416">
    <property type="entry name" value="ATP_synth_delta_bact"/>
    <property type="match status" value="1"/>
</dbReference>
<protein>
    <recommendedName>
        <fullName evidence="8">ATP synthase subunit delta</fullName>
    </recommendedName>
    <alternativeName>
        <fullName evidence="8">ATP synthase F(1) sector subunit delta</fullName>
    </alternativeName>
    <alternativeName>
        <fullName evidence="8">F-type ATPase subunit delta</fullName>
        <shortName evidence="8">F-ATPase subunit delta</shortName>
    </alternativeName>
</protein>
<dbReference type="Proteomes" id="UP000192939">
    <property type="component" value="Unassembled WGS sequence"/>
</dbReference>
<name>A0ABY1LSC6_9BACL</name>
<dbReference type="SUPFAM" id="SSF47928">
    <property type="entry name" value="N-terminal domain of the delta subunit of the F1F0-ATP synthase"/>
    <property type="match status" value="1"/>
</dbReference>
<dbReference type="NCBIfam" id="NF004403">
    <property type="entry name" value="PRK05758.2-4"/>
    <property type="match status" value="1"/>
</dbReference>
<comment type="function">
    <text evidence="8">This protein is part of the stalk that links CF(0) to CF(1). It either transmits conformational changes from CF(0) to CF(1) or is implicated in proton conduction.</text>
</comment>
<gene>
    <name evidence="8" type="primary">atpH</name>
    <name evidence="9" type="ORF">SAMN02744124_00353</name>
</gene>
<keyword evidence="5 8" id="KW-0472">Membrane</keyword>
<organism evidence="9 10">
    <name type="scientific">Paenibacillus barengoltzii J12</name>
    <dbReference type="NCBI Taxonomy" id="935846"/>
    <lineage>
        <taxon>Bacteria</taxon>
        <taxon>Bacillati</taxon>
        <taxon>Bacillota</taxon>
        <taxon>Bacilli</taxon>
        <taxon>Bacillales</taxon>
        <taxon>Paenibacillaceae</taxon>
        <taxon>Paenibacillus</taxon>
    </lineage>
</organism>
<dbReference type="PANTHER" id="PTHR11910">
    <property type="entry name" value="ATP SYNTHASE DELTA CHAIN"/>
    <property type="match status" value="1"/>
</dbReference>
<comment type="similarity">
    <text evidence="8">Belongs to the ATPase delta chain family.</text>
</comment>
<evidence type="ECO:0000256" key="8">
    <source>
        <dbReference type="HAMAP-Rule" id="MF_01416"/>
    </source>
</evidence>
<evidence type="ECO:0000256" key="1">
    <source>
        <dbReference type="ARBA" id="ARBA00004370"/>
    </source>
</evidence>